<comment type="caution">
    <text evidence="1">The sequence shown here is derived from an EMBL/GenBank/DDBJ whole genome shotgun (WGS) entry which is preliminary data.</text>
</comment>
<evidence type="ECO:0000313" key="1">
    <source>
        <dbReference type="EMBL" id="GFU16836.1"/>
    </source>
</evidence>
<reference evidence="1" key="1">
    <citation type="submission" date="2020-08" db="EMBL/GenBank/DDBJ databases">
        <title>Multicomponent nature underlies the extraordinary mechanical properties of spider dragline silk.</title>
        <authorList>
            <person name="Kono N."/>
            <person name="Nakamura H."/>
            <person name="Mori M."/>
            <person name="Yoshida Y."/>
            <person name="Ohtoshi R."/>
            <person name="Malay A.D."/>
            <person name="Moran D.A.P."/>
            <person name="Tomita M."/>
            <person name="Numata K."/>
            <person name="Arakawa K."/>
        </authorList>
    </citation>
    <scope>NUCLEOTIDE SEQUENCE</scope>
</reference>
<name>A0A8X6QB36_NEPPI</name>
<keyword evidence="2" id="KW-1185">Reference proteome</keyword>
<proteinExistence type="predicted"/>
<dbReference type="EMBL" id="BMAW01079807">
    <property type="protein sequence ID" value="GFU16836.1"/>
    <property type="molecule type" value="Genomic_DNA"/>
</dbReference>
<organism evidence="1 2">
    <name type="scientific">Nephila pilipes</name>
    <name type="common">Giant wood spider</name>
    <name type="synonym">Nephila maculata</name>
    <dbReference type="NCBI Taxonomy" id="299642"/>
    <lineage>
        <taxon>Eukaryota</taxon>
        <taxon>Metazoa</taxon>
        <taxon>Ecdysozoa</taxon>
        <taxon>Arthropoda</taxon>
        <taxon>Chelicerata</taxon>
        <taxon>Arachnida</taxon>
        <taxon>Araneae</taxon>
        <taxon>Araneomorphae</taxon>
        <taxon>Entelegynae</taxon>
        <taxon>Araneoidea</taxon>
        <taxon>Nephilidae</taxon>
        <taxon>Nephila</taxon>
    </lineage>
</organism>
<dbReference type="AlphaFoldDB" id="A0A8X6QB36"/>
<gene>
    <name evidence="1" type="ORF">NPIL_30861</name>
</gene>
<sequence length="111" mass="12437">MRDNSSSKVLRYQTIDGTPFIKWQPLLKSYATWPEITFYCFKIMNDGIGSIDIKLAFLRTPLTIISSRNSLEAFVKGTLRCQSGFSSTISCSANKVPGTHPDGFLLRIPET</sequence>
<dbReference type="Proteomes" id="UP000887013">
    <property type="component" value="Unassembled WGS sequence"/>
</dbReference>
<accession>A0A8X6QB36</accession>
<protein>
    <submittedName>
        <fullName evidence="1">Uncharacterized protein</fullName>
    </submittedName>
</protein>
<evidence type="ECO:0000313" key="2">
    <source>
        <dbReference type="Proteomes" id="UP000887013"/>
    </source>
</evidence>